<dbReference type="Proteomes" id="UP000257109">
    <property type="component" value="Unassembled WGS sequence"/>
</dbReference>
<organism evidence="2 3">
    <name type="scientific">Mucuna pruriens</name>
    <name type="common">Velvet bean</name>
    <name type="synonym">Dolichos pruriens</name>
    <dbReference type="NCBI Taxonomy" id="157652"/>
    <lineage>
        <taxon>Eukaryota</taxon>
        <taxon>Viridiplantae</taxon>
        <taxon>Streptophyta</taxon>
        <taxon>Embryophyta</taxon>
        <taxon>Tracheophyta</taxon>
        <taxon>Spermatophyta</taxon>
        <taxon>Magnoliopsida</taxon>
        <taxon>eudicotyledons</taxon>
        <taxon>Gunneridae</taxon>
        <taxon>Pentapetalae</taxon>
        <taxon>rosids</taxon>
        <taxon>fabids</taxon>
        <taxon>Fabales</taxon>
        <taxon>Fabaceae</taxon>
        <taxon>Papilionoideae</taxon>
        <taxon>50 kb inversion clade</taxon>
        <taxon>NPAAA clade</taxon>
        <taxon>indigoferoid/millettioid clade</taxon>
        <taxon>Phaseoleae</taxon>
        <taxon>Mucuna</taxon>
    </lineage>
</organism>
<evidence type="ECO:0000313" key="3">
    <source>
        <dbReference type="Proteomes" id="UP000257109"/>
    </source>
</evidence>
<evidence type="ECO:0000313" key="2">
    <source>
        <dbReference type="EMBL" id="RDX85167.1"/>
    </source>
</evidence>
<name>A0A371G3T8_MUCPR</name>
<protein>
    <submittedName>
        <fullName evidence="2">Uncharacterized protein</fullName>
    </submittedName>
</protein>
<evidence type="ECO:0000256" key="1">
    <source>
        <dbReference type="SAM" id="MobiDB-lite"/>
    </source>
</evidence>
<feature type="non-terminal residue" evidence="2">
    <location>
        <position position="1"/>
    </location>
</feature>
<dbReference type="EMBL" id="QJKJ01006858">
    <property type="protein sequence ID" value="RDX85167.1"/>
    <property type="molecule type" value="Genomic_DNA"/>
</dbReference>
<feature type="compositionally biased region" description="Polar residues" evidence="1">
    <location>
        <begin position="59"/>
        <end position="80"/>
    </location>
</feature>
<accession>A0A371G3T8</accession>
<gene>
    <name evidence="2" type="ORF">CR513_33662</name>
</gene>
<keyword evidence="3" id="KW-1185">Reference proteome</keyword>
<sequence>MPPWENNPTMEDLILQFQQNITTTIHDLKMKVGQLADTMSQMQLAGFGIESETSRSRDQTGSQSRDQTGSRLLSAGTGQKYSIAIP</sequence>
<dbReference type="AlphaFoldDB" id="A0A371G3T8"/>
<proteinExistence type="predicted"/>
<comment type="caution">
    <text evidence="2">The sequence shown here is derived from an EMBL/GenBank/DDBJ whole genome shotgun (WGS) entry which is preliminary data.</text>
</comment>
<feature type="region of interest" description="Disordered" evidence="1">
    <location>
        <begin position="46"/>
        <end position="86"/>
    </location>
</feature>
<reference evidence="2" key="1">
    <citation type="submission" date="2018-05" db="EMBL/GenBank/DDBJ databases">
        <title>Draft genome of Mucuna pruriens seed.</title>
        <authorList>
            <person name="Nnadi N.E."/>
            <person name="Vos R."/>
            <person name="Hasami M.H."/>
            <person name="Devisetty U.K."/>
            <person name="Aguiy J.C."/>
        </authorList>
    </citation>
    <scope>NUCLEOTIDE SEQUENCE [LARGE SCALE GENOMIC DNA]</scope>
    <source>
        <strain evidence="2">JCA_2017</strain>
    </source>
</reference>